<keyword evidence="2" id="KW-0472">Membrane</keyword>
<evidence type="ECO:0000313" key="5">
    <source>
        <dbReference type="EMBL" id="ORY35660.1"/>
    </source>
</evidence>
<organism evidence="5 6">
    <name type="scientific">Naematelia encephala</name>
    <dbReference type="NCBI Taxonomy" id="71784"/>
    <lineage>
        <taxon>Eukaryota</taxon>
        <taxon>Fungi</taxon>
        <taxon>Dikarya</taxon>
        <taxon>Basidiomycota</taxon>
        <taxon>Agaricomycotina</taxon>
        <taxon>Tremellomycetes</taxon>
        <taxon>Tremellales</taxon>
        <taxon>Naemateliaceae</taxon>
        <taxon>Naematelia</taxon>
    </lineage>
</organism>
<dbReference type="OrthoDB" id="2395160at2759"/>
<dbReference type="PANTHER" id="PTHR40124:SF1">
    <property type="entry name" value="DISAGGREGATASE RELATED REPEAT PROTEIN"/>
    <property type="match status" value="1"/>
</dbReference>
<keyword evidence="2" id="KW-0812">Transmembrane</keyword>
<keyword evidence="2" id="KW-1133">Transmembrane helix</keyword>
<dbReference type="InterPro" id="IPR048958">
    <property type="entry name" value="Polysacc_lyase_14"/>
</dbReference>
<dbReference type="Pfam" id="PF21294">
    <property type="entry name" value="Polysacc_lyase_14"/>
    <property type="match status" value="1"/>
</dbReference>
<dbReference type="InParanoid" id="A0A1Y2BLW0"/>
<dbReference type="AlphaFoldDB" id="A0A1Y2BLW0"/>
<gene>
    <name evidence="5" type="ORF">BCR39DRAFT_511370</name>
</gene>
<dbReference type="EMBL" id="MCFC01000001">
    <property type="protein sequence ID" value="ORY35660.1"/>
    <property type="molecule type" value="Genomic_DNA"/>
</dbReference>
<evidence type="ECO:0000256" key="1">
    <source>
        <dbReference type="SAM" id="MobiDB-lite"/>
    </source>
</evidence>
<comment type="caution">
    <text evidence="5">The sequence shown here is derived from an EMBL/GenBank/DDBJ whole genome shotgun (WGS) entry which is preliminary data.</text>
</comment>
<feature type="domain" description="Polysaccharide lyase 14" evidence="4">
    <location>
        <begin position="147"/>
        <end position="354"/>
    </location>
</feature>
<dbReference type="PANTHER" id="PTHR40124">
    <property type="match status" value="1"/>
</dbReference>
<protein>
    <recommendedName>
        <fullName evidence="4">Polysaccharide lyase 14 domain-containing protein</fullName>
    </recommendedName>
</protein>
<keyword evidence="6" id="KW-1185">Reference proteome</keyword>
<evidence type="ECO:0000313" key="6">
    <source>
        <dbReference type="Proteomes" id="UP000193986"/>
    </source>
</evidence>
<feature type="compositionally biased region" description="Low complexity" evidence="1">
    <location>
        <begin position="92"/>
        <end position="105"/>
    </location>
</feature>
<evidence type="ECO:0000259" key="4">
    <source>
        <dbReference type="Pfam" id="PF21294"/>
    </source>
</evidence>
<evidence type="ECO:0000256" key="3">
    <source>
        <dbReference type="SAM" id="SignalP"/>
    </source>
</evidence>
<proteinExistence type="predicted"/>
<dbReference type="STRING" id="71784.A0A1Y2BLW0"/>
<feature type="region of interest" description="Disordered" evidence="1">
    <location>
        <begin position="79"/>
        <end position="157"/>
    </location>
</feature>
<accession>A0A1Y2BLW0</accession>
<dbReference type="Proteomes" id="UP000193986">
    <property type="component" value="Unassembled WGS sequence"/>
</dbReference>
<name>A0A1Y2BLW0_9TREE</name>
<feature type="signal peptide" evidence="3">
    <location>
        <begin position="1"/>
        <end position="21"/>
    </location>
</feature>
<feature type="chain" id="PRO_5012463364" description="Polysaccharide lyase 14 domain-containing protein" evidence="3">
    <location>
        <begin position="22"/>
        <end position="402"/>
    </location>
</feature>
<dbReference type="Gene3D" id="2.60.120.200">
    <property type="match status" value="1"/>
</dbReference>
<reference evidence="5 6" key="1">
    <citation type="submission" date="2016-07" db="EMBL/GenBank/DDBJ databases">
        <title>Pervasive Adenine N6-methylation of Active Genes in Fungi.</title>
        <authorList>
            <consortium name="DOE Joint Genome Institute"/>
            <person name="Mondo S.J."/>
            <person name="Dannebaum R.O."/>
            <person name="Kuo R.C."/>
            <person name="Labutti K."/>
            <person name="Haridas S."/>
            <person name="Kuo A."/>
            <person name="Salamov A."/>
            <person name="Ahrendt S.R."/>
            <person name="Lipzen A."/>
            <person name="Sullivan W."/>
            <person name="Andreopoulos W.B."/>
            <person name="Clum A."/>
            <person name="Lindquist E."/>
            <person name="Daum C."/>
            <person name="Ramamoorthy G.K."/>
            <person name="Gryganskyi A."/>
            <person name="Culley D."/>
            <person name="Magnuson J.K."/>
            <person name="James T.Y."/>
            <person name="O'Malley M.A."/>
            <person name="Stajich J.E."/>
            <person name="Spatafora J.W."/>
            <person name="Visel A."/>
            <person name="Grigoriev I.V."/>
        </authorList>
    </citation>
    <scope>NUCLEOTIDE SEQUENCE [LARGE SCALE GENOMIC DNA]</scope>
    <source>
        <strain evidence="5 6">68-887.2</strain>
    </source>
</reference>
<feature type="transmembrane region" description="Helical" evidence="2">
    <location>
        <begin position="382"/>
        <end position="401"/>
    </location>
</feature>
<feature type="compositionally biased region" description="Low complexity" evidence="1">
    <location>
        <begin position="112"/>
        <end position="141"/>
    </location>
</feature>
<evidence type="ECO:0000256" key="2">
    <source>
        <dbReference type="SAM" id="Phobius"/>
    </source>
</evidence>
<sequence>MSPLTTSILIILVSLIPRIKAVTLQSVIANYSLTAASYNFSVPTTTLDSDDAVDWIKDNWALTGIISFGTDDIVFSPDPSTSTSTLVRRDASSTTSSASKSSSSSKLHKHSSSASSSSSPSSSSTSSTSTSATSVSSPASTNLAGEPPVLRINYPQGSYSHGTGGTQFYATPLSGGNSDTYERMLLSYDIWFPTGFAWNQGGKLPGLRGGPDSKGCSGGNETDGSTCFSSRLMWRTQGEGEVYAYIPTSTSLCKDTNIICNSDYGTSLSRGSFTFASGQWQTVWLLVVLNTVGTADGIVELWYNGVQALQFTNLELRSAESLASIGGMYFSTFFGGDDSSWATPTSQYTYFRNMQLYAGQGASNLTGDKIAAGVQGVSTGNGIVLAIVAILLAAIIGVHVGM</sequence>
<keyword evidence="3" id="KW-0732">Signal</keyword>